<gene>
    <name evidence="1" type="ORF">GE061_019711</name>
</gene>
<dbReference type="Proteomes" id="UP000466442">
    <property type="component" value="Linkage Group LG9"/>
</dbReference>
<comment type="caution">
    <text evidence="1">The sequence shown here is derived from an EMBL/GenBank/DDBJ whole genome shotgun (WGS) entry which is preliminary data.</text>
</comment>
<evidence type="ECO:0000313" key="1">
    <source>
        <dbReference type="EMBL" id="KAF6205538.1"/>
    </source>
</evidence>
<sequence length="111" mass="12519">MIAKALLFFCLVAAANSTILKKFVGYQTPYVHYRHTPEFHEYVASPVVHKVVHPVHVENIVQPIVHTLYKSPVLHHSVETPTLEHEPAVIAEHVEPHVPHLAAPVGYIKKK</sequence>
<evidence type="ECO:0000313" key="2">
    <source>
        <dbReference type="Proteomes" id="UP000466442"/>
    </source>
</evidence>
<dbReference type="EMBL" id="WIXP02000009">
    <property type="protein sequence ID" value="KAF6205538.1"/>
    <property type="molecule type" value="Genomic_DNA"/>
</dbReference>
<protein>
    <submittedName>
        <fullName evidence="1">Uncharacterized protein</fullName>
    </submittedName>
</protein>
<dbReference type="AlphaFoldDB" id="A0A6A4J8X0"/>
<organism evidence="1 2">
    <name type="scientific">Apolygus lucorum</name>
    <name type="common">Small green plant bug</name>
    <name type="synonym">Lygocoris lucorum</name>
    <dbReference type="NCBI Taxonomy" id="248454"/>
    <lineage>
        <taxon>Eukaryota</taxon>
        <taxon>Metazoa</taxon>
        <taxon>Ecdysozoa</taxon>
        <taxon>Arthropoda</taxon>
        <taxon>Hexapoda</taxon>
        <taxon>Insecta</taxon>
        <taxon>Pterygota</taxon>
        <taxon>Neoptera</taxon>
        <taxon>Paraneoptera</taxon>
        <taxon>Hemiptera</taxon>
        <taxon>Heteroptera</taxon>
        <taxon>Panheteroptera</taxon>
        <taxon>Cimicomorpha</taxon>
        <taxon>Miridae</taxon>
        <taxon>Mirini</taxon>
        <taxon>Apolygus</taxon>
    </lineage>
</organism>
<reference evidence="1" key="1">
    <citation type="journal article" date="2021" name="Mol. Ecol. Resour.">
        <title>Apolygus lucorum genome provides insights into omnivorousness and mesophyll feeding.</title>
        <authorList>
            <person name="Liu Y."/>
            <person name="Liu H."/>
            <person name="Wang H."/>
            <person name="Huang T."/>
            <person name="Liu B."/>
            <person name="Yang B."/>
            <person name="Yin L."/>
            <person name="Li B."/>
            <person name="Zhang Y."/>
            <person name="Zhang S."/>
            <person name="Jiang F."/>
            <person name="Zhang X."/>
            <person name="Ren Y."/>
            <person name="Wang B."/>
            <person name="Wang S."/>
            <person name="Lu Y."/>
            <person name="Wu K."/>
            <person name="Fan W."/>
            <person name="Wang G."/>
        </authorList>
    </citation>
    <scope>NUCLEOTIDE SEQUENCE</scope>
    <source>
        <strain evidence="1">12Hb</strain>
    </source>
</reference>
<accession>A0A6A4J8X0</accession>
<proteinExistence type="predicted"/>
<keyword evidence="2" id="KW-1185">Reference proteome</keyword>
<name>A0A6A4J8X0_APOLU</name>